<keyword evidence="5" id="KW-1185">Reference proteome</keyword>
<evidence type="ECO:0000313" key="5">
    <source>
        <dbReference type="Proteomes" id="UP000050795"/>
    </source>
</evidence>
<dbReference type="PANTHER" id="PTHR13256">
    <property type="entry name" value="N-ACETYLTRANSFERASE 9"/>
    <property type="match status" value="1"/>
</dbReference>
<dbReference type="Proteomes" id="UP000050795">
    <property type="component" value="Unassembled WGS sequence"/>
</dbReference>
<dbReference type="SUPFAM" id="SSF55729">
    <property type="entry name" value="Acyl-CoA N-acyltransferases (Nat)"/>
    <property type="match status" value="1"/>
</dbReference>
<dbReference type="WBParaSite" id="TREG1_31890.2">
    <property type="protein sequence ID" value="TREG1_31890.2"/>
    <property type="gene ID" value="TREG1_31890"/>
</dbReference>
<evidence type="ECO:0000256" key="1">
    <source>
        <dbReference type="ARBA" id="ARBA00009342"/>
    </source>
</evidence>
<dbReference type="PANTHER" id="PTHR13256:SF16">
    <property type="entry name" value="ALPHA_BETA-TUBULIN-N-ACETYLTRANSFERASE 9"/>
    <property type="match status" value="1"/>
</dbReference>
<evidence type="ECO:0000259" key="4">
    <source>
        <dbReference type="Pfam" id="PF13302"/>
    </source>
</evidence>
<feature type="domain" description="N-acetyltransferase" evidence="4">
    <location>
        <begin position="74"/>
        <end position="180"/>
    </location>
</feature>
<dbReference type="InterPro" id="IPR000182">
    <property type="entry name" value="GNAT_dom"/>
</dbReference>
<protein>
    <recommendedName>
        <fullName evidence="4">N-acetyltransferase domain-containing protein</fullName>
    </recommendedName>
</protein>
<evidence type="ECO:0000256" key="2">
    <source>
        <dbReference type="ARBA" id="ARBA00022679"/>
    </source>
</evidence>
<evidence type="ECO:0000313" key="6">
    <source>
        <dbReference type="WBParaSite" id="TREG1_31890.2"/>
    </source>
</evidence>
<proteinExistence type="inferred from homology"/>
<dbReference type="InterPro" id="IPR016181">
    <property type="entry name" value="Acyl_CoA_acyltransferase"/>
</dbReference>
<comment type="similarity">
    <text evidence="1">Belongs to the acetyltransferase family. GNAT subfamily.</text>
</comment>
<sequence length="261" mass="30294">MRLNRETVVETTRLFLVPYLATHVTKYHRWMQCSWLRESTSSESLSLDEEFEAQKQWCNSDDRLTFILLSKQLLEEFWSLKSNQIKSHQQSLYEFVDDENPEVYAMIGDVNLFLTPGIGDDDFEGELSVMIAESKFRGQRLAAEALAGILEYSGRHLPVDLTSLVAKVSVNNEGSVKFFKERLQFIERSRNNIFNEIEFIPDVENLSSVEINSSEFKNQLALKTSQAIINRLLATSPELSASSTWYYKENELKIWRDKQKK</sequence>
<organism evidence="5 6">
    <name type="scientific">Trichobilharzia regenti</name>
    <name type="common">Nasal bird schistosome</name>
    <dbReference type="NCBI Taxonomy" id="157069"/>
    <lineage>
        <taxon>Eukaryota</taxon>
        <taxon>Metazoa</taxon>
        <taxon>Spiralia</taxon>
        <taxon>Lophotrochozoa</taxon>
        <taxon>Platyhelminthes</taxon>
        <taxon>Trematoda</taxon>
        <taxon>Digenea</taxon>
        <taxon>Strigeidida</taxon>
        <taxon>Schistosomatoidea</taxon>
        <taxon>Schistosomatidae</taxon>
        <taxon>Trichobilharzia</taxon>
    </lineage>
</organism>
<dbReference type="Pfam" id="PF13302">
    <property type="entry name" value="Acetyltransf_3"/>
    <property type="match status" value="1"/>
</dbReference>
<evidence type="ECO:0000256" key="3">
    <source>
        <dbReference type="ARBA" id="ARBA00023315"/>
    </source>
</evidence>
<keyword evidence="2" id="KW-0808">Transferase</keyword>
<reference evidence="6" key="2">
    <citation type="submission" date="2023-11" db="UniProtKB">
        <authorList>
            <consortium name="WormBaseParasite"/>
        </authorList>
    </citation>
    <scope>IDENTIFICATION</scope>
</reference>
<dbReference type="Gene3D" id="3.40.630.30">
    <property type="match status" value="1"/>
</dbReference>
<dbReference type="InterPro" id="IPR039135">
    <property type="entry name" value="NAT9-like"/>
</dbReference>
<dbReference type="AlphaFoldDB" id="A0AA85JN67"/>
<keyword evidence="3" id="KW-0012">Acyltransferase</keyword>
<dbReference type="GO" id="GO:0008080">
    <property type="term" value="F:N-acetyltransferase activity"/>
    <property type="evidence" value="ECO:0007669"/>
    <property type="project" value="InterPro"/>
</dbReference>
<reference evidence="5" key="1">
    <citation type="submission" date="2022-06" db="EMBL/GenBank/DDBJ databases">
        <authorList>
            <person name="Berger JAMES D."/>
            <person name="Berger JAMES D."/>
        </authorList>
    </citation>
    <scope>NUCLEOTIDE SEQUENCE [LARGE SCALE GENOMIC DNA]</scope>
</reference>
<name>A0AA85JN67_TRIRE</name>
<accession>A0AA85JN67</accession>